<evidence type="ECO:0000313" key="3">
    <source>
        <dbReference type="EMBL" id="WRP16283.1"/>
    </source>
</evidence>
<keyword evidence="3" id="KW-0560">Oxidoreductase</keyword>
<dbReference type="EMBL" id="CP141615">
    <property type="protein sequence ID" value="WRP16283.1"/>
    <property type="molecule type" value="Genomic_DNA"/>
</dbReference>
<sequence>MAQAPKIAVVYYSATGTVYRMARELEAGAREAGAEVRLRRVAELAPPEAIAQNPAWKAHVEATSGVTLASLDDLEWADAYLFGTPTRYGNVASQLKQFMDSTGPLWAQGKLANKVAAGFTSASNPHGGQESTLLALYNVLYHWGCIVVSPGYTDPRVFAAGGNPYGASWTANRGQPPLSDAARAALRHLAERVTQVTRWVMAGRRAEAHVDVN</sequence>
<dbReference type="Pfam" id="PF03358">
    <property type="entry name" value="FMN_red"/>
    <property type="match status" value="1"/>
</dbReference>
<accession>A0ABZ1BUF5</accession>
<feature type="domain" description="Flavodoxin-like" evidence="2">
    <location>
        <begin position="7"/>
        <end position="194"/>
    </location>
</feature>
<evidence type="ECO:0000256" key="1">
    <source>
        <dbReference type="ARBA" id="ARBA00006961"/>
    </source>
</evidence>
<dbReference type="InterPro" id="IPR008254">
    <property type="entry name" value="Flavodoxin/NO_synth"/>
</dbReference>
<dbReference type="Proteomes" id="UP001332192">
    <property type="component" value="Chromosome"/>
</dbReference>
<dbReference type="NCBIfam" id="NF002999">
    <property type="entry name" value="PRK03767.1"/>
    <property type="match status" value="1"/>
</dbReference>
<dbReference type="InterPro" id="IPR005025">
    <property type="entry name" value="FMN_Rdtase-like_dom"/>
</dbReference>
<name>A0ABZ1BUF5_9FIRM</name>
<dbReference type="GO" id="GO:0003955">
    <property type="term" value="F:NAD(P)H dehydrogenase (quinone) activity"/>
    <property type="evidence" value="ECO:0007669"/>
    <property type="project" value="UniProtKB-EC"/>
</dbReference>
<proteinExistence type="inferred from homology"/>
<dbReference type="PANTHER" id="PTHR30546">
    <property type="entry name" value="FLAVODOXIN-RELATED PROTEIN WRBA-RELATED"/>
    <property type="match status" value="1"/>
</dbReference>
<reference evidence="3 4" key="1">
    <citation type="journal article" date="2024" name="Front. Microbiol.">
        <title>Novel thermophilic genera Geochorda gen. nov. and Carboxydochorda gen. nov. from the deep terrestrial subsurface reveal the ecophysiological diversity in the class Limnochordia.</title>
        <authorList>
            <person name="Karnachuk O.V."/>
            <person name="Lukina A.P."/>
            <person name="Avakyan M.R."/>
            <person name="Kadnikov V.V."/>
            <person name="Begmatov S."/>
            <person name="Beletsky A.V."/>
            <person name="Vlasova K.G."/>
            <person name="Novikov A.A."/>
            <person name="Shcherbakova V.A."/>
            <person name="Mardanov A.V."/>
            <person name="Ravin N.V."/>
        </authorList>
    </citation>
    <scope>NUCLEOTIDE SEQUENCE [LARGE SCALE GENOMIC DNA]</scope>
    <source>
        <strain evidence="3 4">L945</strain>
    </source>
</reference>
<dbReference type="SUPFAM" id="SSF52218">
    <property type="entry name" value="Flavoproteins"/>
    <property type="match status" value="1"/>
</dbReference>
<dbReference type="InterPro" id="IPR029039">
    <property type="entry name" value="Flavoprotein-like_sf"/>
</dbReference>
<comment type="similarity">
    <text evidence="1">Belongs to the WrbA family.</text>
</comment>
<gene>
    <name evidence="3" type="primary">wrbA</name>
    <name evidence="3" type="ORF">U7230_09230</name>
</gene>
<dbReference type="PANTHER" id="PTHR30546:SF23">
    <property type="entry name" value="FLAVOPROTEIN-LIKE PROTEIN YCP4-RELATED"/>
    <property type="match status" value="1"/>
</dbReference>
<dbReference type="EC" id="1.6.5.2" evidence="3"/>
<organism evidence="3 4">
    <name type="scientific">Carboxydichorda subterranea</name>
    <dbReference type="NCBI Taxonomy" id="3109565"/>
    <lineage>
        <taxon>Bacteria</taxon>
        <taxon>Bacillati</taxon>
        <taxon>Bacillota</taxon>
        <taxon>Limnochordia</taxon>
        <taxon>Limnochordales</taxon>
        <taxon>Geochordaceae</taxon>
        <taxon>Carboxydichorda</taxon>
    </lineage>
</organism>
<dbReference type="InterPro" id="IPR010089">
    <property type="entry name" value="Flavoprotein_WrbA-like"/>
</dbReference>
<dbReference type="NCBIfam" id="TIGR01755">
    <property type="entry name" value="flav_wrbA"/>
    <property type="match status" value="1"/>
</dbReference>
<dbReference type="PROSITE" id="PS50902">
    <property type="entry name" value="FLAVODOXIN_LIKE"/>
    <property type="match status" value="1"/>
</dbReference>
<protein>
    <submittedName>
        <fullName evidence="3">NAD(P)H:quinone oxidoreductase</fullName>
        <ecNumber evidence="3">1.6.5.2</ecNumber>
    </submittedName>
</protein>
<dbReference type="RefSeq" id="WP_324715555.1">
    <property type="nucleotide sequence ID" value="NZ_CP141615.1"/>
</dbReference>
<dbReference type="Gene3D" id="3.40.50.360">
    <property type="match status" value="1"/>
</dbReference>
<evidence type="ECO:0000259" key="2">
    <source>
        <dbReference type="PROSITE" id="PS50902"/>
    </source>
</evidence>
<keyword evidence="4" id="KW-1185">Reference proteome</keyword>
<evidence type="ECO:0000313" key="4">
    <source>
        <dbReference type="Proteomes" id="UP001332192"/>
    </source>
</evidence>